<evidence type="ECO:0000256" key="1">
    <source>
        <dbReference type="ARBA" id="ARBA00004141"/>
    </source>
</evidence>
<feature type="transmembrane region" description="Helical" evidence="5">
    <location>
        <begin position="392"/>
        <end position="411"/>
    </location>
</feature>
<protein>
    <recommendedName>
        <fullName evidence="6">O-antigen ligase-related domain-containing protein</fullName>
    </recommendedName>
</protein>
<feature type="transmembrane region" description="Helical" evidence="5">
    <location>
        <begin position="227"/>
        <end position="244"/>
    </location>
</feature>
<organism evidence="7 8">
    <name type="scientific">Spiribacter salilacus</name>
    <dbReference type="NCBI Taxonomy" id="2664894"/>
    <lineage>
        <taxon>Bacteria</taxon>
        <taxon>Pseudomonadati</taxon>
        <taxon>Pseudomonadota</taxon>
        <taxon>Gammaproteobacteria</taxon>
        <taxon>Chromatiales</taxon>
        <taxon>Ectothiorhodospiraceae</taxon>
        <taxon>Spiribacter</taxon>
    </lineage>
</organism>
<evidence type="ECO:0000256" key="3">
    <source>
        <dbReference type="ARBA" id="ARBA00022989"/>
    </source>
</evidence>
<keyword evidence="4 5" id="KW-0472">Membrane</keyword>
<name>A0A6N7QVB5_9GAMM</name>
<evidence type="ECO:0000256" key="4">
    <source>
        <dbReference type="ARBA" id="ARBA00023136"/>
    </source>
</evidence>
<feature type="transmembrane region" description="Helical" evidence="5">
    <location>
        <begin position="201"/>
        <end position="220"/>
    </location>
</feature>
<dbReference type="InterPro" id="IPR051533">
    <property type="entry name" value="WaaL-like"/>
</dbReference>
<keyword evidence="2 5" id="KW-0812">Transmembrane</keyword>
<accession>A0A6N7QVB5</accession>
<keyword evidence="8" id="KW-1185">Reference proteome</keyword>
<reference evidence="7 8" key="1">
    <citation type="submission" date="2019-11" db="EMBL/GenBank/DDBJ databases">
        <authorList>
            <person name="Zhang X.Y."/>
        </authorList>
    </citation>
    <scope>NUCLEOTIDE SEQUENCE [LARGE SCALE GENOMIC DNA]</scope>
    <source>
        <strain evidence="7 8">C176</strain>
    </source>
</reference>
<dbReference type="AlphaFoldDB" id="A0A6N7QVB5"/>
<feature type="domain" description="O-antigen ligase-related" evidence="6">
    <location>
        <begin position="187"/>
        <end position="343"/>
    </location>
</feature>
<dbReference type="PANTHER" id="PTHR37422:SF13">
    <property type="entry name" value="LIPOPOLYSACCHARIDE BIOSYNTHESIS PROTEIN PA4999-RELATED"/>
    <property type="match status" value="1"/>
</dbReference>
<proteinExistence type="predicted"/>
<dbReference type="RefSeq" id="WP_153719319.1">
    <property type="nucleotide sequence ID" value="NZ_WJPP01000003.1"/>
</dbReference>
<evidence type="ECO:0000313" key="7">
    <source>
        <dbReference type="EMBL" id="MRH78257.1"/>
    </source>
</evidence>
<dbReference type="InterPro" id="IPR007016">
    <property type="entry name" value="O-antigen_ligase-rel_domated"/>
</dbReference>
<dbReference type="Proteomes" id="UP000433788">
    <property type="component" value="Unassembled WGS sequence"/>
</dbReference>
<dbReference type="GO" id="GO:0016020">
    <property type="term" value="C:membrane"/>
    <property type="evidence" value="ECO:0007669"/>
    <property type="project" value="UniProtKB-SubCell"/>
</dbReference>
<dbReference type="PANTHER" id="PTHR37422">
    <property type="entry name" value="TEICHURONIC ACID BIOSYNTHESIS PROTEIN TUAE"/>
    <property type="match status" value="1"/>
</dbReference>
<comment type="caution">
    <text evidence="7">The sequence shown here is derived from an EMBL/GenBank/DDBJ whole genome shotgun (WGS) entry which is preliminary data.</text>
</comment>
<evidence type="ECO:0000256" key="5">
    <source>
        <dbReference type="SAM" id="Phobius"/>
    </source>
</evidence>
<dbReference type="EMBL" id="WJPP01000003">
    <property type="protein sequence ID" value="MRH78257.1"/>
    <property type="molecule type" value="Genomic_DNA"/>
</dbReference>
<feature type="transmembrane region" description="Helical" evidence="5">
    <location>
        <begin position="116"/>
        <end position="136"/>
    </location>
</feature>
<feature type="transmembrane region" description="Helical" evidence="5">
    <location>
        <begin position="177"/>
        <end position="195"/>
    </location>
</feature>
<evidence type="ECO:0000256" key="2">
    <source>
        <dbReference type="ARBA" id="ARBA00022692"/>
    </source>
</evidence>
<evidence type="ECO:0000313" key="8">
    <source>
        <dbReference type="Proteomes" id="UP000433788"/>
    </source>
</evidence>
<evidence type="ECO:0000259" key="6">
    <source>
        <dbReference type="Pfam" id="PF04932"/>
    </source>
</evidence>
<comment type="subcellular location">
    <subcellularLocation>
        <location evidence="1">Membrane</location>
        <topology evidence="1">Multi-pass membrane protein</topology>
    </subcellularLocation>
</comment>
<feature type="transmembrane region" description="Helical" evidence="5">
    <location>
        <begin position="367"/>
        <end position="386"/>
    </location>
</feature>
<feature type="transmembrane region" description="Helical" evidence="5">
    <location>
        <begin position="151"/>
        <end position="170"/>
    </location>
</feature>
<feature type="transmembrane region" description="Helical" evidence="5">
    <location>
        <begin position="336"/>
        <end position="355"/>
    </location>
</feature>
<feature type="transmembrane region" description="Helical" evidence="5">
    <location>
        <begin position="12"/>
        <end position="28"/>
    </location>
</feature>
<keyword evidence="3 5" id="KW-1133">Transmembrane helix</keyword>
<gene>
    <name evidence="7" type="ORF">GH984_06015</name>
</gene>
<sequence length="417" mass="44371">MSFEPLSNRSLLNDWMTVGVFLLGAISLSVPSGYSYATVILVLGSIVYLVKNGLGPMSWESKLLGASMLLYATFWMAESSLRGAGLRAWDEPSRFLFALVCLLAFSSGATVRLWGLWLGVAIGAISAALLASWQYFVDDLPRVTGFVGADHFGSLAMILGLLSVLGFIRAVAAKQSWPYVGVCLLGAVAGPYAALLSGTRASWGAAVLVAFLLMFVFGRCFSGKRTLALTGGGLVAIGVIWLAFDIVTVGRITQFVYETKDYFGSGHAEGSISIRFDIWRAAFALFLEKPILGWGEVAYGEQMIKAGEQGLLSPLVASVGSSHAHNQILDALVKRGVLGLAVLMIVYLVPLLLFLRVLSRRQGIDAVTLAAAGLTIVIATLIYGLAHNPLGSHNGVVIYAFWIAILGGLALRSEEAG</sequence>
<dbReference type="Pfam" id="PF04932">
    <property type="entry name" value="Wzy_C"/>
    <property type="match status" value="1"/>
</dbReference>